<evidence type="ECO:0000256" key="2">
    <source>
        <dbReference type="SAM" id="SignalP"/>
    </source>
</evidence>
<comment type="caution">
    <text evidence="3">The sequence shown here is derived from an EMBL/GenBank/DDBJ whole genome shotgun (WGS) entry which is preliminary data.</text>
</comment>
<organism evidence="3 4">
    <name type="scientific">Marinicrinis sediminis</name>
    <dbReference type="NCBI Taxonomy" id="1652465"/>
    <lineage>
        <taxon>Bacteria</taxon>
        <taxon>Bacillati</taxon>
        <taxon>Bacillota</taxon>
        <taxon>Bacilli</taxon>
        <taxon>Bacillales</taxon>
        <taxon>Paenibacillaceae</taxon>
    </lineage>
</organism>
<evidence type="ECO:0000313" key="4">
    <source>
        <dbReference type="Proteomes" id="UP001597497"/>
    </source>
</evidence>
<name>A0ABW5REV4_9BACL</name>
<dbReference type="EMBL" id="JBHUMM010000042">
    <property type="protein sequence ID" value="MFD2672567.1"/>
    <property type="molecule type" value="Genomic_DNA"/>
</dbReference>
<dbReference type="SUPFAM" id="SSF53850">
    <property type="entry name" value="Periplasmic binding protein-like II"/>
    <property type="match status" value="1"/>
</dbReference>
<feature type="region of interest" description="Disordered" evidence="1">
    <location>
        <begin position="28"/>
        <end position="54"/>
    </location>
</feature>
<dbReference type="PANTHER" id="PTHR43649">
    <property type="entry name" value="ARABINOSE-BINDING PROTEIN-RELATED"/>
    <property type="match status" value="1"/>
</dbReference>
<dbReference type="Pfam" id="PF13416">
    <property type="entry name" value="SBP_bac_8"/>
    <property type="match status" value="1"/>
</dbReference>
<dbReference type="InterPro" id="IPR050490">
    <property type="entry name" value="Bact_solute-bd_prot1"/>
</dbReference>
<dbReference type="InterPro" id="IPR006059">
    <property type="entry name" value="SBP"/>
</dbReference>
<proteinExistence type="predicted"/>
<dbReference type="Proteomes" id="UP001597497">
    <property type="component" value="Unassembled WGS sequence"/>
</dbReference>
<feature type="signal peptide" evidence="2">
    <location>
        <begin position="1"/>
        <end position="28"/>
    </location>
</feature>
<sequence>MKKNVMVIVSIVLILSMVLGACSNNQNANGNDSSPSQNNGEGNGGSSSEGSNEITFPLDESVTLDVVARREPLAPSDFNENQTAQKIEEMTNVKVQWDTIVSTDYQEKKNLLLASNDLPDVFLGADFNDSELLKYGNEGTIIPLNDLIDQHMPNLKKILDERPDIRGIITAPDGNIYSLPVGEELGSGQEEIGANPDFLYINTEWLDRLGLEMPTTIEEYTEVLRAFKAEDANGNGDKNDEIPLTYIDGFWTGDIGYLFGAFGVPDKTYQPQVQTFIEHLNVEDGEVKYAPLQEGYKEAVSYVHQWFAEDLVDLEAFTHDYTSYFALGKQDPLVLGSFLWWDKNDVVAPNGYQYAIVPPFKDMVVKWNNGSMIGRNGSVITVENEHPEITAKWLDTMYEPRLAAEARWGPIGVWFEEDENGMLVQKDDIENPGEFRQKVALNNGVGLITGEHFKSVVAPEERAKARIDDMREIFAPQMQDEKFPLLFFTEEELEVIERIKPDVLQYTAQMRAKFLMEGGVDSNWDDFIATIQDMGIEELLEVYQSAYDRYKEAQ</sequence>
<gene>
    <name evidence="3" type="ORF">ACFSUC_13445</name>
</gene>
<feature type="chain" id="PRO_5047384321" evidence="2">
    <location>
        <begin position="29"/>
        <end position="554"/>
    </location>
</feature>
<accession>A0ABW5REV4</accession>
<dbReference type="PANTHER" id="PTHR43649:SF17">
    <property type="entry name" value="ABC TRANSPORTER SOLUTE BINDING PROTEIN-SUGAR TRANSPORT"/>
    <property type="match status" value="1"/>
</dbReference>
<protein>
    <submittedName>
        <fullName evidence="3">Extracellular solute-binding protein</fullName>
    </submittedName>
</protein>
<dbReference type="Gene3D" id="3.40.190.10">
    <property type="entry name" value="Periplasmic binding protein-like II"/>
    <property type="match status" value="2"/>
</dbReference>
<keyword evidence="4" id="KW-1185">Reference proteome</keyword>
<dbReference type="PROSITE" id="PS51257">
    <property type="entry name" value="PROKAR_LIPOPROTEIN"/>
    <property type="match status" value="1"/>
</dbReference>
<keyword evidence="2" id="KW-0732">Signal</keyword>
<evidence type="ECO:0000256" key="1">
    <source>
        <dbReference type="SAM" id="MobiDB-lite"/>
    </source>
</evidence>
<dbReference type="RefSeq" id="WP_379930131.1">
    <property type="nucleotide sequence ID" value="NZ_JBHUMM010000042.1"/>
</dbReference>
<evidence type="ECO:0000313" key="3">
    <source>
        <dbReference type="EMBL" id="MFD2672567.1"/>
    </source>
</evidence>
<reference evidence="4" key="1">
    <citation type="journal article" date="2019" name="Int. J. Syst. Evol. Microbiol.">
        <title>The Global Catalogue of Microorganisms (GCM) 10K type strain sequencing project: providing services to taxonomists for standard genome sequencing and annotation.</title>
        <authorList>
            <consortium name="The Broad Institute Genomics Platform"/>
            <consortium name="The Broad Institute Genome Sequencing Center for Infectious Disease"/>
            <person name="Wu L."/>
            <person name="Ma J."/>
        </authorList>
    </citation>
    <scope>NUCLEOTIDE SEQUENCE [LARGE SCALE GENOMIC DNA]</scope>
    <source>
        <strain evidence="4">KCTC 33676</strain>
    </source>
</reference>